<dbReference type="Proteomes" id="UP001529510">
    <property type="component" value="Unassembled WGS sequence"/>
</dbReference>
<keyword evidence="8" id="KW-1185">Reference proteome</keyword>
<keyword evidence="2" id="KW-0964">Secreted</keyword>
<sequence>EGVGSELHIFHHSCALKKDEGPCKAIKDRFYFDIDTGRCEPFEYGGCQGNANNFETLQECEE</sequence>
<dbReference type="GO" id="GO:0004867">
    <property type="term" value="F:serine-type endopeptidase inhibitor activity"/>
    <property type="evidence" value="ECO:0007669"/>
    <property type="project" value="UniProtKB-KW"/>
</dbReference>
<dbReference type="FunFam" id="4.10.410.10:FF:000004">
    <property type="entry name" value="Tissue factor pathway inhibitor"/>
    <property type="match status" value="1"/>
</dbReference>
<feature type="domain" description="BPTI/Kunitz inhibitor" evidence="6">
    <location>
        <begin position="14"/>
        <end position="62"/>
    </location>
</feature>
<dbReference type="InterPro" id="IPR036880">
    <property type="entry name" value="Kunitz_BPTI_sf"/>
</dbReference>
<proteinExistence type="predicted"/>
<dbReference type="SMART" id="SM00131">
    <property type="entry name" value="KU"/>
    <property type="match status" value="1"/>
</dbReference>
<evidence type="ECO:0000313" key="7">
    <source>
        <dbReference type="EMBL" id="KAL0184756.1"/>
    </source>
</evidence>
<dbReference type="AlphaFoldDB" id="A0ABD0QI71"/>
<dbReference type="PROSITE" id="PS50279">
    <property type="entry name" value="BPTI_KUNITZ_2"/>
    <property type="match status" value="1"/>
</dbReference>
<keyword evidence="5" id="KW-1015">Disulfide bond</keyword>
<evidence type="ECO:0000256" key="4">
    <source>
        <dbReference type="ARBA" id="ARBA00022900"/>
    </source>
</evidence>
<evidence type="ECO:0000259" key="6">
    <source>
        <dbReference type="PROSITE" id="PS50279"/>
    </source>
</evidence>
<dbReference type="SUPFAM" id="SSF57362">
    <property type="entry name" value="BPTI-like"/>
    <property type="match status" value="1"/>
</dbReference>
<evidence type="ECO:0000256" key="5">
    <source>
        <dbReference type="ARBA" id="ARBA00023157"/>
    </source>
</evidence>
<dbReference type="PANTHER" id="PTHR10083:SF381">
    <property type="entry name" value="BPTI_KUNITZ INHIBITOR DOMAIN-CONTAINING PROTEIN"/>
    <property type="match status" value="1"/>
</dbReference>
<protein>
    <recommendedName>
        <fullName evidence="6">BPTI/Kunitz inhibitor domain-containing protein</fullName>
    </recommendedName>
</protein>
<name>A0ABD0QI71_CIRMR</name>
<feature type="non-terminal residue" evidence="7">
    <location>
        <position position="62"/>
    </location>
</feature>
<dbReference type="PRINTS" id="PR00759">
    <property type="entry name" value="BASICPTASE"/>
</dbReference>
<keyword evidence="3" id="KW-0646">Protease inhibitor</keyword>
<dbReference type="PROSITE" id="PS00280">
    <property type="entry name" value="BPTI_KUNITZ_1"/>
    <property type="match status" value="1"/>
</dbReference>
<dbReference type="Pfam" id="PF00014">
    <property type="entry name" value="Kunitz_BPTI"/>
    <property type="match status" value="1"/>
</dbReference>
<evidence type="ECO:0000256" key="1">
    <source>
        <dbReference type="ARBA" id="ARBA00004613"/>
    </source>
</evidence>
<gene>
    <name evidence="7" type="ORF">M9458_020452</name>
</gene>
<keyword evidence="4" id="KW-0722">Serine protease inhibitor</keyword>
<evidence type="ECO:0000256" key="2">
    <source>
        <dbReference type="ARBA" id="ARBA00022525"/>
    </source>
</evidence>
<comment type="caution">
    <text evidence="7">The sequence shown here is derived from an EMBL/GenBank/DDBJ whole genome shotgun (WGS) entry which is preliminary data.</text>
</comment>
<dbReference type="EMBL" id="JAMKFB020000009">
    <property type="protein sequence ID" value="KAL0184756.1"/>
    <property type="molecule type" value="Genomic_DNA"/>
</dbReference>
<comment type="subcellular location">
    <subcellularLocation>
        <location evidence="1">Secreted</location>
    </subcellularLocation>
</comment>
<dbReference type="InterPro" id="IPR020901">
    <property type="entry name" value="Prtase_inh_Kunz-CS"/>
</dbReference>
<dbReference type="InterPro" id="IPR002223">
    <property type="entry name" value="Kunitz_BPTI"/>
</dbReference>
<dbReference type="GO" id="GO:0005576">
    <property type="term" value="C:extracellular region"/>
    <property type="evidence" value="ECO:0007669"/>
    <property type="project" value="UniProtKB-SubCell"/>
</dbReference>
<organism evidence="7 8">
    <name type="scientific">Cirrhinus mrigala</name>
    <name type="common">Mrigala</name>
    <dbReference type="NCBI Taxonomy" id="683832"/>
    <lineage>
        <taxon>Eukaryota</taxon>
        <taxon>Metazoa</taxon>
        <taxon>Chordata</taxon>
        <taxon>Craniata</taxon>
        <taxon>Vertebrata</taxon>
        <taxon>Euteleostomi</taxon>
        <taxon>Actinopterygii</taxon>
        <taxon>Neopterygii</taxon>
        <taxon>Teleostei</taxon>
        <taxon>Ostariophysi</taxon>
        <taxon>Cypriniformes</taxon>
        <taxon>Cyprinidae</taxon>
        <taxon>Labeoninae</taxon>
        <taxon>Labeonini</taxon>
        <taxon>Cirrhinus</taxon>
    </lineage>
</organism>
<accession>A0ABD0QI71</accession>
<evidence type="ECO:0000256" key="3">
    <source>
        <dbReference type="ARBA" id="ARBA00022690"/>
    </source>
</evidence>
<dbReference type="InterPro" id="IPR050098">
    <property type="entry name" value="TFPI/VKTCI-like"/>
</dbReference>
<dbReference type="Gene3D" id="4.10.410.10">
    <property type="entry name" value="Pancreatic trypsin inhibitor Kunitz domain"/>
    <property type="match status" value="1"/>
</dbReference>
<reference evidence="7 8" key="1">
    <citation type="submission" date="2024-05" db="EMBL/GenBank/DDBJ databases">
        <title>Genome sequencing and assembly of Indian major carp, Cirrhinus mrigala (Hamilton, 1822).</title>
        <authorList>
            <person name="Mohindra V."/>
            <person name="Chowdhury L.M."/>
            <person name="Lal K."/>
            <person name="Jena J.K."/>
        </authorList>
    </citation>
    <scope>NUCLEOTIDE SEQUENCE [LARGE SCALE GENOMIC DNA]</scope>
    <source>
        <strain evidence="7">CM1030</strain>
        <tissue evidence="7">Blood</tissue>
    </source>
</reference>
<evidence type="ECO:0000313" key="8">
    <source>
        <dbReference type="Proteomes" id="UP001529510"/>
    </source>
</evidence>
<dbReference type="PANTHER" id="PTHR10083">
    <property type="entry name" value="KUNITZ-TYPE PROTEASE INHIBITOR-RELATED"/>
    <property type="match status" value="1"/>
</dbReference>
<feature type="non-terminal residue" evidence="7">
    <location>
        <position position="1"/>
    </location>
</feature>